<accession>A0A4Q0SZF9</accession>
<protein>
    <recommendedName>
        <fullName evidence="1">STAS domain-containing protein</fullName>
    </recommendedName>
</protein>
<dbReference type="EMBL" id="RDSM01000003">
    <property type="protein sequence ID" value="RXH55018.1"/>
    <property type="molecule type" value="Genomic_DNA"/>
</dbReference>
<evidence type="ECO:0000259" key="1">
    <source>
        <dbReference type="PROSITE" id="PS50801"/>
    </source>
</evidence>
<dbReference type="CDD" id="cd07043">
    <property type="entry name" value="STAS_anti-anti-sigma_factors"/>
    <property type="match status" value="1"/>
</dbReference>
<organism evidence="2 3">
    <name type="scientific">Granulicella sibirica</name>
    <dbReference type="NCBI Taxonomy" id="2479048"/>
    <lineage>
        <taxon>Bacteria</taxon>
        <taxon>Pseudomonadati</taxon>
        <taxon>Acidobacteriota</taxon>
        <taxon>Terriglobia</taxon>
        <taxon>Terriglobales</taxon>
        <taxon>Acidobacteriaceae</taxon>
        <taxon>Granulicella</taxon>
    </lineage>
</organism>
<dbReference type="Pfam" id="PF01740">
    <property type="entry name" value="STAS"/>
    <property type="match status" value="1"/>
</dbReference>
<dbReference type="AlphaFoldDB" id="A0A4Q0SZF9"/>
<reference evidence="2 3" key="1">
    <citation type="submission" date="2018-11" db="EMBL/GenBank/DDBJ databases">
        <authorList>
            <person name="Mardanov A.V."/>
            <person name="Ravin N.V."/>
            <person name="Dedysh S.N."/>
        </authorList>
    </citation>
    <scope>NUCLEOTIDE SEQUENCE [LARGE SCALE GENOMIC DNA]</scope>
    <source>
        <strain evidence="2 3">AF10</strain>
    </source>
</reference>
<dbReference type="PROSITE" id="PS50801">
    <property type="entry name" value="STAS"/>
    <property type="match status" value="1"/>
</dbReference>
<proteinExistence type="predicted"/>
<dbReference type="SUPFAM" id="SSF52091">
    <property type="entry name" value="SpoIIaa-like"/>
    <property type="match status" value="1"/>
</dbReference>
<dbReference type="Gene3D" id="3.30.750.24">
    <property type="entry name" value="STAS domain"/>
    <property type="match status" value="1"/>
</dbReference>
<dbReference type="InterPro" id="IPR002645">
    <property type="entry name" value="STAS_dom"/>
</dbReference>
<gene>
    <name evidence="2" type="ORF">GRAN_4122</name>
</gene>
<name>A0A4Q0SZF9_9BACT</name>
<dbReference type="Proteomes" id="UP000289437">
    <property type="component" value="Unassembled WGS sequence"/>
</dbReference>
<feature type="domain" description="STAS" evidence="1">
    <location>
        <begin position="1"/>
        <end position="83"/>
    </location>
</feature>
<comment type="caution">
    <text evidence="2">The sequence shown here is derived from an EMBL/GenBank/DDBJ whole genome shotgun (WGS) entry which is preliminary data.</text>
</comment>
<evidence type="ECO:0000313" key="3">
    <source>
        <dbReference type="Proteomes" id="UP000289437"/>
    </source>
</evidence>
<reference evidence="3" key="2">
    <citation type="submission" date="2019-02" db="EMBL/GenBank/DDBJ databases">
        <title>Granulicella sibirica sp. nov., a psychrotolerant acidobacterium isolated from an organic soil layer in forested tundra, West Siberia.</title>
        <authorList>
            <person name="Oshkin I.Y."/>
            <person name="Kulichevskaya I.S."/>
            <person name="Rijpstra W.I.C."/>
            <person name="Sinninghe Damste J.S."/>
            <person name="Rakitin A.L."/>
            <person name="Ravin N.V."/>
            <person name="Dedysh S.N."/>
        </authorList>
    </citation>
    <scope>NUCLEOTIDE SEQUENCE [LARGE SCALE GENOMIC DNA]</scope>
    <source>
        <strain evidence="3">AF10</strain>
    </source>
</reference>
<evidence type="ECO:0000313" key="2">
    <source>
        <dbReference type="EMBL" id="RXH55018.1"/>
    </source>
</evidence>
<dbReference type="InterPro" id="IPR036513">
    <property type="entry name" value="STAS_dom_sf"/>
</dbReference>
<sequence length="83" mass="9375">MNEGLYANVSKFIPESKRIILDLTDLSYMDSMGLGTLMRLYVSARAHGCSLELINIGKRIQDLLELTNIWSVFARVGEHGIKF</sequence>
<keyword evidence="3" id="KW-1185">Reference proteome</keyword>